<reference evidence="5" key="1">
    <citation type="journal article" date="2022" name="bioRxiv">
        <title>Genomics of Preaxostyla Flagellates Illuminates Evolutionary Transitions and the Path Towards Mitochondrial Loss.</title>
        <authorList>
            <person name="Novak L.V.F."/>
            <person name="Treitli S.C."/>
            <person name="Pyrih J."/>
            <person name="Halakuc P."/>
            <person name="Pipaliya S.V."/>
            <person name="Vacek V."/>
            <person name="Brzon O."/>
            <person name="Soukal P."/>
            <person name="Eme L."/>
            <person name="Dacks J.B."/>
            <person name="Karnkowska A."/>
            <person name="Elias M."/>
            <person name="Hampl V."/>
        </authorList>
    </citation>
    <scope>NUCLEOTIDE SEQUENCE</scope>
    <source>
        <strain evidence="5">RCP-MX</strain>
    </source>
</reference>
<dbReference type="PANTHER" id="PTHR15367:SF2">
    <property type="entry name" value="DNA-DIRECTED RNA POLYMERASE III SUBUNIT"/>
    <property type="match status" value="1"/>
</dbReference>
<comment type="subcellular location">
    <subcellularLocation>
        <location evidence="1">Nucleus</location>
    </subcellularLocation>
</comment>
<protein>
    <recommendedName>
        <fullName evidence="7">DNA-directed RNA polymerase III subunit</fullName>
    </recommendedName>
</protein>
<feature type="compositionally biased region" description="Acidic residues" evidence="4">
    <location>
        <begin position="187"/>
        <end position="208"/>
    </location>
</feature>
<feature type="compositionally biased region" description="Basic and acidic residues" evidence="4">
    <location>
        <begin position="130"/>
        <end position="165"/>
    </location>
</feature>
<name>A0ABQ8UQJ8_9EUKA</name>
<feature type="compositionally biased region" description="Acidic residues" evidence="4">
    <location>
        <begin position="166"/>
        <end position="180"/>
    </location>
</feature>
<dbReference type="InterPro" id="IPR024661">
    <property type="entry name" value="RNA_pol_III_Rpc31"/>
</dbReference>
<keyword evidence="3" id="KW-0539">Nucleus</keyword>
<accession>A0ABQ8UQJ8</accession>
<evidence type="ECO:0000313" key="5">
    <source>
        <dbReference type="EMBL" id="KAJ4461426.1"/>
    </source>
</evidence>
<evidence type="ECO:0000313" key="6">
    <source>
        <dbReference type="Proteomes" id="UP001141327"/>
    </source>
</evidence>
<feature type="region of interest" description="Disordered" evidence="4">
    <location>
        <begin position="1"/>
        <end position="22"/>
    </location>
</feature>
<evidence type="ECO:0008006" key="7">
    <source>
        <dbReference type="Google" id="ProtNLM"/>
    </source>
</evidence>
<dbReference type="Pfam" id="PF11705">
    <property type="entry name" value="RNA_pol_3_Rpc31"/>
    <property type="match status" value="1"/>
</dbReference>
<evidence type="ECO:0000256" key="4">
    <source>
        <dbReference type="SAM" id="MobiDB-lite"/>
    </source>
</evidence>
<evidence type="ECO:0000256" key="2">
    <source>
        <dbReference type="ARBA" id="ARBA00008352"/>
    </source>
</evidence>
<feature type="compositionally biased region" description="Gly residues" evidence="4">
    <location>
        <begin position="1"/>
        <end position="20"/>
    </location>
</feature>
<proteinExistence type="inferred from homology"/>
<dbReference type="EMBL" id="JAPMOS010000007">
    <property type="protein sequence ID" value="KAJ4461426.1"/>
    <property type="molecule type" value="Genomic_DNA"/>
</dbReference>
<gene>
    <name evidence="5" type="ORF">PAPYR_1994</name>
</gene>
<keyword evidence="6" id="KW-1185">Reference proteome</keyword>
<dbReference type="PANTHER" id="PTHR15367">
    <property type="entry name" value="DNA-DIRECTED RNA POLYMERASE III"/>
    <property type="match status" value="1"/>
</dbReference>
<sequence>MRRGGGRGGGGERGGRGGGAPHKFAAKWAAEVQIFPDRDIPFPKPLNADDEFKLRKANQYRAFMKSSSFFQIDRTETHKDLQRYTDRYVPTPPDIVQDLAGLINHPKRCFPLELLSDKPPVRRRRAIVKKANEDSLKTLEGKEGAGEKEKKEGEGEGEGEKKDAGDEADAGEEVEEEDAGDYGKDYYDDEKDDGDGDGDGGGDDEATF</sequence>
<comment type="similarity">
    <text evidence="2">Belongs to the eukaryotic RPC7 RNA polymerase subunit family.</text>
</comment>
<feature type="region of interest" description="Disordered" evidence="4">
    <location>
        <begin position="128"/>
        <end position="208"/>
    </location>
</feature>
<comment type="caution">
    <text evidence="5">The sequence shown here is derived from an EMBL/GenBank/DDBJ whole genome shotgun (WGS) entry which is preliminary data.</text>
</comment>
<evidence type="ECO:0000256" key="3">
    <source>
        <dbReference type="ARBA" id="ARBA00023242"/>
    </source>
</evidence>
<organism evidence="5 6">
    <name type="scientific">Paratrimastix pyriformis</name>
    <dbReference type="NCBI Taxonomy" id="342808"/>
    <lineage>
        <taxon>Eukaryota</taxon>
        <taxon>Metamonada</taxon>
        <taxon>Preaxostyla</taxon>
        <taxon>Paratrimastigidae</taxon>
        <taxon>Paratrimastix</taxon>
    </lineage>
</organism>
<dbReference type="Proteomes" id="UP001141327">
    <property type="component" value="Unassembled WGS sequence"/>
</dbReference>
<evidence type="ECO:0000256" key="1">
    <source>
        <dbReference type="ARBA" id="ARBA00004123"/>
    </source>
</evidence>